<dbReference type="AlphaFoldDB" id="A0A9N9DQG1"/>
<accession>A0A9N9DQG1</accession>
<feature type="domain" description="Chalcone isomerase" evidence="1">
    <location>
        <begin position="3"/>
        <end position="75"/>
    </location>
</feature>
<dbReference type="GO" id="GO:0016872">
    <property type="term" value="F:intramolecular lyase activity"/>
    <property type="evidence" value="ECO:0007669"/>
    <property type="project" value="InterPro"/>
</dbReference>
<dbReference type="OrthoDB" id="18193at2759"/>
<evidence type="ECO:0000259" key="1">
    <source>
        <dbReference type="Pfam" id="PF16035"/>
    </source>
</evidence>
<organism evidence="2 3">
    <name type="scientific">Acaulospora morrowiae</name>
    <dbReference type="NCBI Taxonomy" id="94023"/>
    <lineage>
        <taxon>Eukaryota</taxon>
        <taxon>Fungi</taxon>
        <taxon>Fungi incertae sedis</taxon>
        <taxon>Mucoromycota</taxon>
        <taxon>Glomeromycotina</taxon>
        <taxon>Glomeromycetes</taxon>
        <taxon>Diversisporales</taxon>
        <taxon>Acaulosporaceae</taxon>
        <taxon>Acaulospora</taxon>
    </lineage>
</organism>
<dbReference type="Gene3D" id="3.50.70.10">
    <property type="match status" value="1"/>
</dbReference>
<dbReference type="Pfam" id="PF16035">
    <property type="entry name" value="Chalcone_2"/>
    <property type="match status" value="1"/>
</dbReference>
<name>A0A9N9DQG1_9GLOM</name>
<feature type="non-terminal residue" evidence="2">
    <location>
        <position position="1"/>
    </location>
</feature>
<dbReference type="InterPro" id="IPR036298">
    <property type="entry name" value="Chalcone_isomerase_sf"/>
</dbReference>
<dbReference type="InterPro" id="IPR016088">
    <property type="entry name" value="Chalcone_isomerase_3-sand"/>
</dbReference>
<gene>
    <name evidence="2" type="ORF">AMORRO_LOCUS9661</name>
</gene>
<dbReference type="InterPro" id="IPR016089">
    <property type="entry name" value="Chalcone_isomerase_bundle_sf"/>
</dbReference>
<evidence type="ECO:0000313" key="3">
    <source>
        <dbReference type="Proteomes" id="UP000789342"/>
    </source>
</evidence>
<dbReference type="PANTHER" id="PTHR47284">
    <property type="entry name" value="FATTY-ACID-BINDING PROTEIN 2"/>
    <property type="match status" value="1"/>
</dbReference>
<dbReference type="SUPFAM" id="SSF54626">
    <property type="entry name" value="Chalcone isomerase"/>
    <property type="match status" value="1"/>
</dbReference>
<dbReference type="Proteomes" id="UP000789342">
    <property type="component" value="Unassembled WGS sequence"/>
</dbReference>
<evidence type="ECO:0000313" key="2">
    <source>
        <dbReference type="EMBL" id="CAG8644259.1"/>
    </source>
</evidence>
<proteinExistence type="predicted"/>
<reference evidence="2" key="1">
    <citation type="submission" date="2021-06" db="EMBL/GenBank/DDBJ databases">
        <authorList>
            <person name="Kallberg Y."/>
            <person name="Tangrot J."/>
            <person name="Rosling A."/>
        </authorList>
    </citation>
    <scope>NUCLEOTIDE SEQUENCE</scope>
    <source>
        <strain evidence="2">CL551</strain>
    </source>
</reference>
<dbReference type="PANTHER" id="PTHR47284:SF3">
    <property type="entry name" value="FATTY-ACID-BINDING PROTEIN 2"/>
    <property type="match status" value="1"/>
</dbReference>
<keyword evidence="3" id="KW-1185">Reference proteome</keyword>
<dbReference type="EMBL" id="CAJVPV010009689">
    <property type="protein sequence ID" value="CAG8644259.1"/>
    <property type="molecule type" value="Genomic_DNA"/>
</dbReference>
<sequence>QALEALKEFKSKFPKTSIKAGTSMILTKQKDGNLRIEYEGRSFGVIESPWLAKSLFMSYLAANNPISKEAKESIAEGFEKILVND</sequence>
<dbReference type="InterPro" id="IPR016087">
    <property type="entry name" value="Chalcone_isomerase"/>
</dbReference>
<dbReference type="Gene3D" id="1.10.890.20">
    <property type="match status" value="1"/>
</dbReference>
<comment type="caution">
    <text evidence="2">The sequence shown here is derived from an EMBL/GenBank/DDBJ whole genome shotgun (WGS) entry which is preliminary data.</text>
</comment>
<protein>
    <submittedName>
        <fullName evidence="2">5623_t:CDS:1</fullName>
    </submittedName>
</protein>